<sequence>MRLRTKSSRANAHNRATIIHFHARSTCARAHLQQTSHAPRAQSTRRIRMLGDSDHQHAALHIAELHSATTHQSFFLCALRMFEPCARCSSSLDFARFSRGKLVNLEVRRSEYNVSAAGSRSMWCDAQHRARDGSRDVRCAAREEMSKSMRRREKKWRDEPRCATNDARAPRDEIFFACKRRDHPATRQLDITEQRRDDHARSSRRLIDIIALRCEGRFATSRARSLASPGTPIPTELLQNLIT</sequence>
<proteinExistence type="predicted"/>
<dbReference type="Proteomes" id="UP000001887">
    <property type="component" value="Chromosome"/>
</dbReference>
<dbReference type="EMBL" id="CP001848">
    <property type="protein sequence ID" value="ADB15411.1"/>
    <property type="molecule type" value="Genomic_DNA"/>
</dbReference>
<dbReference type="KEGG" id="psl:Psta_0725"/>
<name>D2R5F2_PIRSD</name>
<evidence type="ECO:0000313" key="2">
    <source>
        <dbReference type="Proteomes" id="UP000001887"/>
    </source>
</evidence>
<reference evidence="1 2" key="1">
    <citation type="journal article" date="2009" name="Stand. Genomic Sci.">
        <title>Complete genome sequence of Pirellula staleyi type strain (ATCC 27377).</title>
        <authorList>
            <person name="Clum A."/>
            <person name="Tindall B.J."/>
            <person name="Sikorski J."/>
            <person name="Ivanova N."/>
            <person name="Mavrommatis K."/>
            <person name="Lucas S."/>
            <person name="Glavina del Rio T."/>
            <person name="Nolan M."/>
            <person name="Chen F."/>
            <person name="Tice H."/>
            <person name="Pitluck S."/>
            <person name="Cheng J.F."/>
            <person name="Chertkov O."/>
            <person name="Brettin T."/>
            <person name="Han C."/>
            <person name="Detter J.C."/>
            <person name="Kuske C."/>
            <person name="Bruce D."/>
            <person name="Goodwin L."/>
            <person name="Ovchinikova G."/>
            <person name="Pati A."/>
            <person name="Mikhailova N."/>
            <person name="Chen A."/>
            <person name="Palaniappan K."/>
            <person name="Land M."/>
            <person name="Hauser L."/>
            <person name="Chang Y.J."/>
            <person name="Jeffries C.D."/>
            <person name="Chain P."/>
            <person name="Rohde M."/>
            <person name="Goker M."/>
            <person name="Bristow J."/>
            <person name="Eisen J.A."/>
            <person name="Markowitz V."/>
            <person name="Hugenholtz P."/>
            <person name="Kyrpides N.C."/>
            <person name="Klenk H.P."/>
            <person name="Lapidus A."/>
        </authorList>
    </citation>
    <scope>NUCLEOTIDE SEQUENCE [LARGE SCALE GENOMIC DNA]</scope>
    <source>
        <strain evidence="2">ATCC 27377 / DSM 6068 / ICPB 4128</strain>
    </source>
</reference>
<gene>
    <name evidence="1" type="ordered locus">Psta_0725</name>
</gene>
<dbReference type="AlphaFoldDB" id="D2R5F2"/>
<evidence type="ECO:0000313" key="1">
    <source>
        <dbReference type="EMBL" id="ADB15411.1"/>
    </source>
</evidence>
<accession>D2R5F2</accession>
<organism evidence="1 2">
    <name type="scientific">Pirellula staleyi (strain ATCC 27377 / DSM 6068 / ICPB 4128)</name>
    <name type="common">Pirella staleyi</name>
    <dbReference type="NCBI Taxonomy" id="530564"/>
    <lineage>
        <taxon>Bacteria</taxon>
        <taxon>Pseudomonadati</taxon>
        <taxon>Planctomycetota</taxon>
        <taxon>Planctomycetia</taxon>
        <taxon>Pirellulales</taxon>
        <taxon>Pirellulaceae</taxon>
        <taxon>Pirellula</taxon>
    </lineage>
</organism>
<keyword evidence="2" id="KW-1185">Reference proteome</keyword>
<protein>
    <submittedName>
        <fullName evidence="1">Uncharacterized protein</fullName>
    </submittedName>
</protein>
<dbReference type="HOGENOM" id="CLU_1141760_0_0_0"/>